<dbReference type="AlphaFoldDB" id="A0A815PNZ3"/>
<comment type="similarity">
    <text evidence="1">Belongs to the arginase family.</text>
</comment>
<dbReference type="SUPFAM" id="SSF52768">
    <property type="entry name" value="Arginase/deacetylase"/>
    <property type="match status" value="1"/>
</dbReference>
<comment type="caution">
    <text evidence="2">The sequence shown here is derived from an EMBL/GenBank/DDBJ whole genome shotgun (WGS) entry which is preliminary data.</text>
</comment>
<dbReference type="EMBL" id="CAJNOO010006651">
    <property type="protein sequence ID" value="CAF1451895.1"/>
    <property type="molecule type" value="Genomic_DNA"/>
</dbReference>
<proteinExistence type="inferred from homology"/>
<dbReference type="GO" id="GO:0046872">
    <property type="term" value="F:metal ion binding"/>
    <property type="evidence" value="ECO:0007669"/>
    <property type="project" value="InterPro"/>
</dbReference>
<name>A0A815PNZ3_9BILA</name>
<dbReference type="Pfam" id="PF00491">
    <property type="entry name" value="Arginase"/>
    <property type="match status" value="1"/>
</dbReference>
<dbReference type="PROSITE" id="PS51409">
    <property type="entry name" value="ARGINASE_2"/>
    <property type="match status" value="1"/>
</dbReference>
<dbReference type="InterPro" id="IPR006035">
    <property type="entry name" value="Ureohydrolase"/>
</dbReference>
<dbReference type="Proteomes" id="UP000663882">
    <property type="component" value="Unassembled WGS sequence"/>
</dbReference>
<evidence type="ECO:0000313" key="2">
    <source>
        <dbReference type="EMBL" id="CAF1451895.1"/>
    </source>
</evidence>
<sequence length="58" mass="6318">MHEIDCYAEHPQSSNYISFDIDALNPTVAASIGILIRVGLTFCEGHCICEALHATGRL</sequence>
<dbReference type="OrthoDB" id="9992747at2759"/>
<accession>A0A815PNZ3</accession>
<dbReference type="InterPro" id="IPR023696">
    <property type="entry name" value="Ureohydrolase_dom_sf"/>
</dbReference>
<gene>
    <name evidence="2" type="ORF">RFH988_LOCUS36789</name>
</gene>
<reference evidence="2" key="1">
    <citation type="submission" date="2021-02" db="EMBL/GenBank/DDBJ databases">
        <authorList>
            <person name="Nowell W R."/>
        </authorList>
    </citation>
    <scope>NUCLEOTIDE SEQUENCE</scope>
</reference>
<evidence type="ECO:0000256" key="1">
    <source>
        <dbReference type="PROSITE-ProRule" id="PRU00742"/>
    </source>
</evidence>
<protein>
    <submittedName>
        <fullName evidence="2">Uncharacterized protein</fullName>
    </submittedName>
</protein>
<organism evidence="2 3">
    <name type="scientific">Rotaria sordida</name>
    <dbReference type="NCBI Taxonomy" id="392033"/>
    <lineage>
        <taxon>Eukaryota</taxon>
        <taxon>Metazoa</taxon>
        <taxon>Spiralia</taxon>
        <taxon>Gnathifera</taxon>
        <taxon>Rotifera</taxon>
        <taxon>Eurotatoria</taxon>
        <taxon>Bdelloidea</taxon>
        <taxon>Philodinida</taxon>
        <taxon>Philodinidae</taxon>
        <taxon>Rotaria</taxon>
    </lineage>
</organism>
<evidence type="ECO:0000313" key="3">
    <source>
        <dbReference type="Proteomes" id="UP000663882"/>
    </source>
</evidence>
<dbReference type="Gene3D" id="3.40.800.10">
    <property type="entry name" value="Ureohydrolase domain"/>
    <property type="match status" value="1"/>
</dbReference>
<dbReference type="PRINTS" id="PR00116">
    <property type="entry name" value="ARGINASE"/>
</dbReference>
<feature type="non-terminal residue" evidence="2">
    <location>
        <position position="1"/>
    </location>
</feature>